<organism evidence="5 6">
    <name type="scientific">Pontibacillus chungwhensis</name>
    <dbReference type="NCBI Taxonomy" id="265426"/>
    <lineage>
        <taxon>Bacteria</taxon>
        <taxon>Bacillati</taxon>
        <taxon>Bacillota</taxon>
        <taxon>Bacilli</taxon>
        <taxon>Bacillales</taxon>
        <taxon>Bacillaceae</taxon>
        <taxon>Pontibacillus</taxon>
    </lineage>
</organism>
<reference evidence="5 6" key="1">
    <citation type="submission" date="2023-05" db="EMBL/GenBank/DDBJ databases">
        <title>Comparative genomics reveals the evidence of polycyclic aromatic hydrocarbons degradation in moderately halophilic genus Pontibacillus.</title>
        <authorList>
            <person name="Yang H."/>
            <person name="Qian Z."/>
        </authorList>
    </citation>
    <scope>NUCLEOTIDE SEQUENCE [LARGE SCALE GENOMIC DNA]</scope>
    <source>
        <strain evidence="6">HN14</strain>
    </source>
</reference>
<dbReference type="InterPro" id="IPR051052">
    <property type="entry name" value="Diverse_substrate_MTase"/>
</dbReference>
<dbReference type="InterPro" id="IPR029063">
    <property type="entry name" value="SAM-dependent_MTases_sf"/>
</dbReference>
<dbReference type="EC" id="2.1.1.-" evidence="5"/>
<dbReference type="PANTHER" id="PTHR44942:SF4">
    <property type="entry name" value="METHYLTRANSFERASE TYPE 11 DOMAIN-CONTAINING PROTEIN"/>
    <property type="match status" value="1"/>
</dbReference>
<name>A0ABY8V3X3_9BACI</name>
<dbReference type="CDD" id="cd02440">
    <property type="entry name" value="AdoMet_MTases"/>
    <property type="match status" value="1"/>
</dbReference>
<keyword evidence="2 5" id="KW-0489">Methyltransferase</keyword>
<dbReference type="GO" id="GO:0032259">
    <property type="term" value="P:methylation"/>
    <property type="evidence" value="ECO:0007669"/>
    <property type="project" value="UniProtKB-KW"/>
</dbReference>
<dbReference type="GO" id="GO:0008168">
    <property type="term" value="F:methyltransferase activity"/>
    <property type="evidence" value="ECO:0007669"/>
    <property type="project" value="UniProtKB-KW"/>
</dbReference>
<proteinExistence type="inferred from homology"/>
<evidence type="ECO:0000313" key="5">
    <source>
        <dbReference type="EMBL" id="WIG00164.1"/>
    </source>
</evidence>
<keyword evidence="6" id="KW-1185">Reference proteome</keyword>
<gene>
    <name evidence="5" type="ORF">QNI29_08335</name>
</gene>
<dbReference type="PANTHER" id="PTHR44942">
    <property type="entry name" value="METHYLTRANSF_11 DOMAIN-CONTAINING PROTEIN"/>
    <property type="match status" value="1"/>
</dbReference>
<dbReference type="Pfam" id="PF08241">
    <property type="entry name" value="Methyltransf_11"/>
    <property type="match status" value="1"/>
</dbReference>
<keyword evidence="3 5" id="KW-0808">Transferase</keyword>
<evidence type="ECO:0000256" key="3">
    <source>
        <dbReference type="ARBA" id="ARBA00022679"/>
    </source>
</evidence>
<evidence type="ECO:0000313" key="6">
    <source>
        <dbReference type="Proteomes" id="UP001236652"/>
    </source>
</evidence>
<evidence type="ECO:0000256" key="1">
    <source>
        <dbReference type="ARBA" id="ARBA00008361"/>
    </source>
</evidence>
<dbReference type="SUPFAM" id="SSF53335">
    <property type="entry name" value="S-adenosyl-L-methionine-dependent methyltransferases"/>
    <property type="match status" value="1"/>
</dbReference>
<accession>A0ABY8V3X3</accession>
<feature type="domain" description="Methyltransferase type 11" evidence="4">
    <location>
        <begin position="47"/>
        <end position="141"/>
    </location>
</feature>
<comment type="similarity">
    <text evidence="1">Belongs to the methyltransferase superfamily.</text>
</comment>
<sequence>MMNVKRDVQEQFGRNAERYVTSTTHAKGEDLSLMVEWLEPKRSWKVLDIATGGGHVANQLAPHVKGVIVSDLTKSMLQAAASFLSLHENIEAVLADAEDLPFLDHSFDVVTCRIAAHHFPNPDRFVQEVGRVLKPGGAFVLIDNVSPEDKKKEDFYNHFEKKRDHSHQRALPISEWEMLLERSNLTIKKQSLRKKTLPFHEWVCRMVEDEQEREEIHQLMVGADQELRDYYQMKVEKDRLQSFSIDEWMVFGTKA</sequence>
<evidence type="ECO:0000259" key="4">
    <source>
        <dbReference type="Pfam" id="PF08241"/>
    </source>
</evidence>
<evidence type="ECO:0000256" key="2">
    <source>
        <dbReference type="ARBA" id="ARBA00022603"/>
    </source>
</evidence>
<protein>
    <submittedName>
        <fullName evidence="5">Class I SAM-dependent methyltransferase</fullName>
        <ecNumber evidence="5">2.1.1.-</ecNumber>
    </submittedName>
</protein>
<dbReference type="InterPro" id="IPR013216">
    <property type="entry name" value="Methyltransf_11"/>
</dbReference>
<dbReference type="Proteomes" id="UP001236652">
    <property type="component" value="Chromosome"/>
</dbReference>
<dbReference type="Gene3D" id="3.40.50.150">
    <property type="entry name" value="Vaccinia Virus protein VP39"/>
    <property type="match status" value="1"/>
</dbReference>
<dbReference type="EMBL" id="CP126446">
    <property type="protein sequence ID" value="WIG00164.1"/>
    <property type="molecule type" value="Genomic_DNA"/>
</dbReference>